<dbReference type="AlphaFoldDB" id="A0A8J6HBN4"/>
<gene>
    <name evidence="3" type="ORF">GEV33_011490</name>
</gene>
<feature type="transmembrane region" description="Helical" evidence="2">
    <location>
        <begin position="101"/>
        <end position="124"/>
    </location>
</feature>
<protein>
    <submittedName>
        <fullName evidence="3">Uncharacterized protein</fullName>
    </submittedName>
</protein>
<dbReference type="EMBL" id="JABDTM020026901">
    <property type="protein sequence ID" value="KAH0811301.1"/>
    <property type="molecule type" value="Genomic_DNA"/>
</dbReference>
<reference evidence="3" key="2">
    <citation type="submission" date="2021-08" db="EMBL/GenBank/DDBJ databases">
        <authorList>
            <person name="Eriksson T."/>
        </authorList>
    </citation>
    <scope>NUCLEOTIDE SEQUENCE</scope>
    <source>
        <strain evidence="3">Stoneville</strain>
        <tissue evidence="3">Whole head</tissue>
    </source>
</reference>
<sequence length="290" mass="31589">MSFELSFGGELFSGILAATEPPVQKCFSPGKPCMPSRQLAQEKPHRFSLLLSGGVPPMRPPKDCSPPSSDFFRSQSSLQAHQTEAAPGSTSLETGTDLIKIFFMLFMYGFSSGPIKIIFIVITFGGFVTGKRFSDVIVKPGGVGDAGLRRASKDGVRVAPSCWGNLSGYDPMRRTDGEWNSKLARGDFDRHNTRTPYGKHILQHTQSARGDLAHSPQRTRCLYNVQIILPTSSAGRIIAVQSHRPIFMAGPLQATRRKDAGSGGSGKSQCVVKRAGVFLEPRDFSCDFFL</sequence>
<comment type="caution">
    <text evidence="3">The sequence shown here is derived from an EMBL/GenBank/DDBJ whole genome shotgun (WGS) entry which is preliminary data.</text>
</comment>
<keyword evidence="2" id="KW-0812">Transmembrane</keyword>
<keyword evidence="2" id="KW-0472">Membrane</keyword>
<feature type="region of interest" description="Disordered" evidence="1">
    <location>
        <begin position="55"/>
        <end position="77"/>
    </location>
</feature>
<evidence type="ECO:0000313" key="3">
    <source>
        <dbReference type="EMBL" id="KAH0811301.1"/>
    </source>
</evidence>
<feature type="compositionally biased region" description="Polar residues" evidence="1">
    <location>
        <begin position="66"/>
        <end position="77"/>
    </location>
</feature>
<evidence type="ECO:0000256" key="2">
    <source>
        <dbReference type="SAM" id="Phobius"/>
    </source>
</evidence>
<organism evidence="3 4">
    <name type="scientific">Tenebrio molitor</name>
    <name type="common">Yellow mealworm beetle</name>
    <dbReference type="NCBI Taxonomy" id="7067"/>
    <lineage>
        <taxon>Eukaryota</taxon>
        <taxon>Metazoa</taxon>
        <taxon>Ecdysozoa</taxon>
        <taxon>Arthropoda</taxon>
        <taxon>Hexapoda</taxon>
        <taxon>Insecta</taxon>
        <taxon>Pterygota</taxon>
        <taxon>Neoptera</taxon>
        <taxon>Endopterygota</taxon>
        <taxon>Coleoptera</taxon>
        <taxon>Polyphaga</taxon>
        <taxon>Cucujiformia</taxon>
        <taxon>Tenebrionidae</taxon>
        <taxon>Tenebrio</taxon>
    </lineage>
</organism>
<accession>A0A8J6HBN4</accession>
<dbReference type="Proteomes" id="UP000719412">
    <property type="component" value="Unassembled WGS sequence"/>
</dbReference>
<evidence type="ECO:0000313" key="4">
    <source>
        <dbReference type="Proteomes" id="UP000719412"/>
    </source>
</evidence>
<reference evidence="3" key="1">
    <citation type="journal article" date="2020" name="J Insects Food Feed">
        <title>The yellow mealworm (Tenebrio molitor) genome: a resource for the emerging insects as food and feed industry.</title>
        <authorList>
            <person name="Eriksson T."/>
            <person name="Andere A."/>
            <person name="Kelstrup H."/>
            <person name="Emery V."/>
            <person name="Picard C."/>
        </authorList>
    </citation>
    <scope>NUCLEOTIDE SEQUENCE</scope>
    <source>
        <strain evidence="3">Stoneville</strain>
        <tissue evidence="3">Whole head</tissue>
    </source>
</reference>
<keyword evidence="2" id="KW-1133">Transmembrane helix</keyword>
<evidence type="ECO:0000256" key="1">
    <source>
        <dbReference type="SAM" id="MobiDB-lite"/>
    </source>
</evidence>
<proteinExistence type="predicted"/>
<keyword evidence="4" id="KW-1185">Reference proteome</keyword>
<name>A0A8J6HBN4_TENMO</name>